<dbReference type="EMBL" id="JAACJJ010000059">
    <property type="protein sequence ID" value="KAF5309412.1"/>
    <property type="molecule type" value="Genomic_DNA"/>
</dbReference>
<dbReference type="Proteomes" id="UP000567179">
    <property type="component" value="Unassembled WGS sequence"/>
</dbReference>
<dbReference type="AlphaFoldDB" id="A0A8H5ASF1"/>
<feature type="coiled-coil region" evidence="1">
    <location>
        <begin position="20"/>
        <end position="47"/>
    </location>
</feature>
<organism evidence="2 3">
    <name type="scientific">Psilocybe cf. subviscida</name>
    <dbReference type="NCBI Taxonomy" id="2480587"/>
    <lineage>
        <taxon>Eukaryota</taxon>
        <taxon>Fungi</taxon>
        <taxon>Dikarya</taxon>
        <taxon>Basidiomycota</taxon>
        <taxon>Agaricomycotina</taxon>
        <taxon>Agaricomycetes</taxon>
        <taxon>Agaricomycetidae</taxon>
        <taxon>Agaricales</taxon>
        <taxon>Agaricineae</taxon>
        <taxon>Strophariaceae</taxon>
        <taxon>Psilocybe</taxon>
    </lineage>
</organism>
<keyword evidence="3" id="KW-1185">Reference proteome</keyword>
<protein>
    <recommendedName>
        <fullName evidence="4">F-box domain-containing protein</fullName>
    </recommendedName>
</protein>
<dbReference type="SUPFAM" id="SSF52047">
    <property type="entry name" value="RNI-like"/>
    <property type="match status" value="1"/>
</dbReference>
<dbReference type="InterPro" id="IPR032675">
    <property type="entry name" value="LRR_dom_sf"/>
</dbReference>
<accession>A0A8H5ASF1</accession>
<dbReference type="OrthoDB" id="3071265at2759"/>
<reference evidence="2 3" key="1">
    <citation type="journal article" date="2020" name="ISME J.">
        <title>Uncovering the hidden diversity of litter-decomposition mechanisms in mushroom-forming fungi.</title>
        <authorList>
            <person name="Floudas D."/>
            <person name="Bentzer J."/>
            <person name="Ahren D."/>
            <person name="Johansson T."/>
            <person name="Persson P."/>
            <person name="Tunlid A."/>
        </authorList>
    </citation>
    <scope>NUCLEOTIDE SEQUENCE [LARGE SCALE GENOMIC DNA]</scope>
    <source>
        <strain evidence="2 3">CBS 101986</strain>
    </source>
</reference>
<evidence type="ECO:0000256" key="1">
    <source>
        <dbReference type="SAM" id="Coils"/>
    </source>
</evidence>
<evidence type="ECO:0008006" key="4">
    <source>
        <dbReference type="Google" id="ProtNLM"/>
    </source>
</evidence>
<dbReference type="Gene3D" id="3.80.10.10">
    <property type="entry name" value="Ribonuclease Inhibitor"/>
    <property type="match status" value="1"/>
</dbReference>
<sequence length="506" mass="56150">MDPTPQIRVSGAEHESVSRTHVARKELDDVENQLAELKARRSLLQADVNATTDPLTRQIPLEIASYIFELFLMAHIAEEDWPDFLGRYIPFRLTKPAAPLRLAAVCKQWRNIAWSLPQLWTTLVVDLHCKHSALGPEIVSQWLMRTKNLPLVIKIGTFGGVQKCSECITANGQAIIRTINRHASQWRLLDFTSLPSGLLQELDDSKSAGMETPSLLQYLLLGDDSDLPNSNGIPMDQLLRLSKRNHCPTHLRIASSIPPSQINIQWTHLTHLELSFCTVPASLAIISLASISPLRSLALVNFFGPSDEWWALSRPVVLPDLLFLSIDDPTPAGLISQSILNCLEVPSLTSLHLARDTESESSGDLPVASIISLLGRSNCMLHYFTLIHWPVSDSALVQLLNKTPTLTTLTIDLHWTSDPLILLNRLSQADFTTSHDPFLPNLQTLDLTSPLPVSWTPLIGVFDCSPADISDANHLIQQAPSPQANIPVVRSWYRLLCPVFLNLPSA</sequence>
<evidence type="ECO:0000313" key="3">
    <source>
        <dbReference type="Proteomes" id="UP000567179"/>
    </source>
</evidence>
<proteinExistence type="predicted"/>
<comment type="caution">
    <text evidence="2">The sequence shown here is derived from an EMBL/GenBank/DDBJ whole genome shotgun (WGS) entry which is preliminary data.</text>
</comment>
<keyword evidence="1" id="KW-0175">Coiled coil</keyword>
<evidence type="ECO:0000313" key="2">
    <source>
        <dbReference type="EMBL" id="KAF5309412.1"/>
    </source>
</evidence>
<gene>
    <name evidence="2" type="ORF">D9619_012370</name>
</gene>
<name>A0A8H5ASF1_9AGAR</name>